<sequence>QFYPNLHQDGRIAERFLKPLGIFGARYAHMPAVGGLYVVMRLIKDDGDAVPDFESLGFLPDQVRVMKRLLRRPEGMMILSGPTGSGKSTTLR</sequence>
<dbReference type="InterPro" id="IPR027417">
    <property type="entry name" value="P-loop_NTPase"/>
</dbReference>
<dbReference type="PANTHER" id="PTHR30258:SF3">
    <property type="entry name" value="SLL1921 PROTEIN"/>
    <property type="match status" value="1"/>
</dbReference>
<dbReference type="GO" id="GO:0016887">
    <property type="term" value="F:ATP hydrolysis activity"/>
    <property type="evidence" value="ECO:0007669"/>
    <property type="project" value="TreeGrafter"/>
</dbReference>
<dbReference type="EMBL" id="GL636288">
    <property type="protein sequence ID" value="EFW11191.1"/>
    <property type="molecule type" value="Genomic_DNA"/>
</dbReference>
<gene>
    <name evidence="5" type="primary">pilQ</name>
    <name evidence="5" type="ORF">SSYM_0147</name>
</gene>
<dbReference type="Gene3D" id="3.40.50.300">
    <property type="entry name" value="P-loop containing nucleotide triphosphate hydrolases"/>
    <property type="match status" value="1"/>
</dbReference>
<keyword evidence="6" id="KW-1185">Reference proteome</keyword>
<dbReference type="SUPFAM" id="SSF52540">
    <property type="entry name" value="P-loop containing nucleoside triphosphate hydrolases"/>
    <property type="match status" value="1"/>
</dbReference>
<dbReference type="Proteomes" id="UP000013568">
    <property type="component" value="Unassembled WGS sequence"/>
</dbReference>
<dbReference type="GO" id="GO:0005524">
    <property type="term" value="F:ATP binding"/>
    <property type="evidence" value="ECO:0007669"/>
    <property type="project" value="UniProtKB-KW"/>
</dbReference>
<protein>
    <submittedName>
        <fullName evidence="5">Putative conjugative transfer outer membrane protein PilQ</fullName>
    </submittedName>
</protein>
<dbReference type="Pfam" id="PF00437">
    <property type="entry name" value="T2SSE"/>
    <property type="match status" value="1"/>
</dbReference>
<dbReference type="AlphaFoldDB" id="E9CQH9"/>
<feature type="non-terminal residue" evidence="5">
    <location>
        <position position="1"/>
    </location>
</feature>
<evidence type="ECO:0000256" key="2">
    <source>
        <dbReference type="ARBA" id="ARBA00022741"/>
    </source>
</evidence>
<dbReference type="RefSeq" id="WP_006709940.1">
    <property type="nucleotide sequence ID" value="NZ_GL636288.1"/>
</dbReference>
<evidence type="ECO:0000313" key="6">
    <source>
        <dbReference type="Proteomes" id="UP000013568"/>
    </source>
</evidence>
<keyword evidence="3" id="KW-0067">ATP-binding</keyword>
<evidence type="ECO:0000256" key="1">
    <source>
        <dbReference type="ARBA" id="ARBA00006611"/>
    </source>
</evidence>
<evidence type="ECO:0000313" key="5">
    <source>
        <dbReference type="EMBL" id="EFW11191.1"/>
    </source>
</evidence>
<name>E9CQH9_9GAMM</name>
<dbReference type="PANTHER" id="PTHR30258">
    <property type="entry name" value="TYPE II SECRETION SYSTEM PROTEIN GSPE-RELATED"/>
    <property type="match status" value="1"/>
</dbReference>
<evidence type="ECO:0000256" key="3">
    <source>
        <dbReference type="ARBA" id="ARBA00022840"/>
    </source>
</evidence>
<accession>E9CQH9</accession>
<dbReference type="InterPro" id="IPR001482">
    <property type="entry name" value="T2SS/T4SS_dom"/>
</dbReference>
<reference evidence="6" key="1">
    <citation type="journal article" date="2011" name="Genome Biol. Evol.">
        <title>Massive genomic decay in Serratia symbiotica, a recently evolved symbiont of aphids.</title>
        <authorList>
            <person name="Burke G.R."/>
            <person name="Moran N.A."/>
        </authorList>
    </citation>
    <scope>NUCLEOTIDE SEQUENCE [LARGE SCALE GENOMIC DNA]</scope>
    <source>
        <strain evidence="6">Tucson</strain>
    </source>
</reference>
<feature type="non-terminal residue" evidence="5">
    <location>
        <position position="92"/>
    </location>
</feature>
<keyword evidence="2" id="KW-0547">Nucleotide-binding</keyword>
<feature type="domain" description="Bacterial type II secretion system protein E" evidence="4">
    <location>
        <begin position="8"/>
        <end position="91"/>
    </location>
</feature>
<dbReference type="GO" id="GO:0005886">
    <property type="term" value="C:plasma membrane"/>
    <property type="evidence" value="ECO:0007669"/>
    <property type="project" value="TreeGrafter"/>
</dbReference>
<comment type="similarity">
    <text evidence="1">Belongs to the GSP E family.</text>
</comment>
<organism evidence="5 6">
    <name type="scientific">Serratia symbiotica str. Tucson</name>
    <dbReference type="NCBI Taxonomy" id="914128"/>
    <lineage>
        <taxon>Bacteria</taxon>
        <taxon>Pseudomonadati</taxon>
        <taxon>Pseudomonadota</taxon>
        <taxon>Gammaproteobacteria</taxon>
        <taxon>Enterobacterales</taxon>
        <taxon>Yersiniaceae</taxon>
        <taxon>Serratia</taxon>
        <taxon>Serratia symbiotica</taxon>
    </lineage>
</organism>
<proteinExistence type="inferred from homology"/>
<evidence type="ECO:0000259" key="4">
    <source>
        <dbReference type="Pfam" id="PF00437"/>
    </source>
</evidence>